<dbReference type="SUPFAM" id="SSF49764">
    <property type="entry name" value="HSP20-like chaperones"/>
    <property type="match status" value="1"/>
</dbReference>
<dbReference type="PANTHER" id="PTHR11527">
    <property type="entry name" value="HEAT-SHOCK PROTEIN 20 FAMILY MEMBER"/>
    <property type="match status" value="1"/>
</dbReference>
<keyword evidence="6" id="KW-1185">Reference proteome</keyword>
<reference evidence="5 6" key="1">
    <citation type="submission" date="2018-05" db="EMBL/GenBank/DDBJ databases">
        <title>Spiribacter halobius sp. nov., a moderately halophilic bacterium isolated from marine solar saltern.</title>
        <authorList>
            <person name="Zheng W.-S."/>
            <person name="Lu D.-C."/>
            <person name="Du Z.-J."/>
        </authorList>
    </citation>
    <scope>NUCLEOTIDE SEQUENCE [LARGE SCALE GENOMIC DNA]</scope>
    <source>
        <strain evidence="5 6">E85</strain>
    </source>
</reference>
<protein>
    <submittedName>
        <fullName evidence="5">Heat-shock protein Hsp20</fullName>
    </submittedName>
</protein>
<gene>
    <name evidence="5" type="ORF">DEM34_08470</name>
</gene>
<accession>A0A2U2N2T3</accession>
<evidence type="ECO:0000259" key="4">
    <source>
        <dbReference type="PROSITE" id="PS01031"/>
    </source>
</evidence>
<evidence type="ECO:0000256" key="2">
    <source>
        <dbReference type="RuleBase" id="RU003616"/>
    </source>
</evidence>
<evidence type="ECO:0000256" key="3">
    <source>
        <dbReference type="SAM" id="MobiDB-lite"/>
    </source>
</evidence>
<organism evidence="5 6">
    <name type="scientific">Sediminicurvatus halobius</name>
    <dbReference type="NCBI Taxonomy" id="2182432"/>
    <lineage>
        <taxon>Bacteria</taxon>
        <taxon>Pseudomonadati</taxon>
        <taxon>Pseudomonadota</taxon>
        <taxon>Gammaproteobacteria</taxon>
        <taxon>Chromatiales</taxon>
        <taxon>Ectothiorhodospiraceae</taxon>
        <taxon>Sediminicurvatus</taxon>
    </lineage>
</organism>
<comment type="caution">
    <text evidence="5">The sequence shown here is derived from an EMBL/GenBank/DDBJ whole genome shotgun (WGS) entry which is preliminary data.</text>
</comment>
<evidence type="ECO:0000313" key="5">
    <source>
        <dbReference type="EMBL" id="PWG63338.1"/>
    </source>
</evidence>
<comment type="similarity">
    <text evidence="1 2">Belongs to the small heat shock protein (HSP20) family.</text>
</comment>
<evidence type="ECO:0000313" key="6">
    <source>
        <dbReference type="Proteomes" id="UP000245474"/>
    </source>
</evidence>
<dbReference type="OrthoDB" id="9792695at2"/>
<dbReference type="InterPro" id="IPR008978">
    <property type="entry name" value="HSP20-like_chaperone"/>
</dbReference>
<dbReference type="Proteomes" id="UP000245474">
    <property type="component" value="Unassembled WGS sequence"/>
</dbReference>
<evidence type="ECO:0000256" key="1">
    <source>
        <dbReference type="PROSITE-ProRule" id="PRU00285"/>
    </source>
</evidence>
<sequence length="170" mass="18691">MAEKSKTPARDTTSDESKSAVAAPRALSPFEEMERLFGSFMEGGWMDPLRRERALSERLGLSGVRPPRVDVVDGDEEIRVRAEIPGVQAKDLDVSVTEGAVTIKGETATESEDTEGDYYRQEISRGAFARTVPLPAAVNADKAKASFKDGILELKLPKVNASRRRRIKID</sequence>
<name>A0A2U2N2T3_9GAMM</name>
<dbReference type="CDD" id="cd06464">
    <property type="entry name" value="ACD_sHsps-like"/>
    <property type="match status" value="1"/>
</dbReference>
<dbReference type="EMBL" id="QFFI01000011">
    <property type="protein sequence ID" value="PWG63338.1"/>
    <property type="molecule type" value="Genomic_DNA"/>
</dbReference>
<dbReference type="PROSITE" id="PS01031">
    <property type="entry name" value="SHSP"/>
    <property type="match status" value="1"/>
</dbReference>
<dbReference type="InterPro" id="IPR002068">
    <property type="entry name" value="A-crystallin/Hsp20_dom"/>
</dbReference>
<feature type="domain" description="SHSP" evidence="4">
    <location>
        <begin position="59"/>
        <end position="170"/>
    </location>
</feature>
<dbReference type="Gene3D" id="2.60.40.790">
    <property type="match status" value="1"/>
</dbReference>
<feature type="compositionally biased region" description="Basic and acidic residues" evidence="3">
    <location>
        <begin position="1"/>
        <end position="18"/>
    </location>
</feature>
<dbReference type="InterPro" id="IPR031107">
    <property type="entry name" value="Small_HSP"/>
</dbReference>
<dbReference type="Pfam" id="PF00011">
    <property type="entry name" value="HSP20"/>
    <property type="match status" value="1"/>
</dbReference>
<feature type="region of interest" description="Disordered" evidence="3">
    <location>
        <begin position="1"/>
        <end position="26"/>
    </location>
</feature>
<dbReference type="AlphaFoldDB" id="A0A2U2N2T3"/>
<dbReference type="RefSeq" id="WP_109678213.1">
    <property type="nucleotide sequence ID" value="NZ_CP086615.1"/>
</dbReference>
<proteinExistence type="inferred from homology"/>